<feature type="region of interest" description="Disordered" evidence="1">
    <location>
        <begin position="1"/>
        <end position="21"/>
    </location>
</feature>
<name>A0A2P5HSL1_DIAHE</name>
<accession>A0A2P5HSL1</accession>
<dbReference type="EMBL" id="MAVT02000835">
    <property type="protein sequence ID" value="POS73238.1"/>
    <property type="molecule type" value="Genomic_DNA"/>
</dbReference>
<dbReference type="OrthoDB" id="5413827at2759"/>
<keyword evidence="3" id="KW-1185">Reference proteome</keyword>
<dbReference type="InterPro" id="IPR038883">
    <property type="entry name" value="AN11006-like"/>
</dbReference>
<proteinExistence type="predicted"/>
<dbReference type="InParanoid" id="A0A2P5HSL1"/>
<dbReference type="AlphaFoldDB" id="A0A2P5HSL1"/>
<protein>
    <submittedName>
        <fullName evidence="2">Uncharacterized protein</fullName>
    </submittedName>
</protein>
<evidence type="ECO:0000313" key="3">
    <source>
        <dbReference type="Proteomes" id="UP000094444"/>
    </source>
</evidence>
<evidence type="ECO:0000313" key="2">
    <source>
        <dbReference type="EMBL" id="POS73238.1"/>
    </source>
</evidence>
<comment type="caution">
    <text evidence="2">The sequence shown here is derived from an EMBL/GenBank/DDBJ whole genome shotgun (WGS) entry which is preliminary data.</text>
</comment>
<gene>
    <name evidence="2" type="ORF">DHEL01_v208364</name>
</gene>
<evidence type="ECO:0000256" key="1">
    <source>
        <dbReference type="SAM" id="MobiDB-lite"/>
    </source>
</evidence>
<dbReference type="PANTHER" id="PTHR42085">
    <property type="entry name" value="F-BOX DOMAIN-CONTAINING PROTEIN"/>
    <property type="match status" value="1"/>
</dbReference>
<dbReference type="PANTHER" id="PTHR42085:SF1">
    <property type="entry name" value="F-BOX DOMAIN-CONTAINING PROTEIN"/>
    <property type="match status" value="1"/>
</dbReference>
<sequence length="324" mass="37281">MAISPNGEVPNGDGRKDVKPPHISFERHRAVQWSPLLSLPPEIRNKIWKLSLFHPPDLAEKLGNELNLENKYDCLTMAIEPRLTEARLKLAEAFESTIGWRTKRSIRKHSLRNLGLMETCQDVYNETAPLLWSQRFYFQTILHLQAFLFSNARLDLVRDIFVCRLDRQFAVNYMPAVSALLADKIRGLQRFDVDMSCMNKHSTGVYWGSNWFESDEKAQKAGAKLGFDVYSCMHPWVTKVVRDQGVERLMAILQIPRYSRKSPSGRDRQYFSGYGRIHASFVTEGTVKAPGAFKKARKLSMSRREVANTATAREILRLVNLYDK</sequence>
<reference evidence="2" key="1">
    <citation type="submission" date="2017-09" db="EMBL/GenBank/DDBJ databases">
        <title>Polyketide synthases of a Diaporthe helianthi virulent isolate.</title>
        <authorList>
            <person name="Baroncelli R."/>
        </authorList>
    </citation>
    <scope>NUCLEOTIDE SEQUENCE [LARGE SCALE GENOMIC DNA]</scope>
    <source>
        <strain evidence="2">7/96</strain>
    </source>
</reference>
<dbReference type="Proteomes" id="UP000094444">
    <property type="component" value="Unassembled WGS sequence"/>
</dbReference>
<organism evidence="2 3">
    <name type="scientific">Diaporthe helianthi</name>
    <dbReference type="NCBI Taxonomy" id="158607"/>
    <lineage>
        <taxon>Eukaryota</taxon>
        <taxon>Fungi</taxon>
        <taxon>Dikarya</taxon>
        <taxon>Ascomycota</taxon>
        <taxon>Pezizomycotina</taxon>
        <taxon>Sordariomycetes</taxon>
        <taxon>Sordariomycetidae</taxon>
        <taxon>Diaporthales</taxon>
        <taxon>Diaporthaceae</taxon>
        <taxon>Diaporthe</taxon>
    </lineage>
</organism>